<evidence type="ECO:0000256" key="5">
    <source>
        <dbReference type="ARBA" id="ARBA00023098"/>
    </source>
</evidence>
<sequence>MNVTFEEASHQFLQSTGKLFYIINPEETSYKNAEEVPNYWKEIWLPFFVLLIAEQIILYIKNKKVRWNEQVTSLSHWIFDETVRFFSRGAEYYLYIQLYNKFHLWDLPWNALSTWIIAALSVEFCYYWAHRCNHEITFFWVFHQVHHSSEEFSLAVGLRQSVLQTWCNFIFYVPLTVFIPPSHFITHKQFNLIYQLCLHTTLIDDIKPFDWFFNTAKHHRVHHGCNLYCLDKNYGGVLIIWDRLFGTFQEEQDKIVYGLVVNSRSFNPLYLQIYYLKAIFQKSATMHSWWNKIGTFWKGPSWYPGAPRLGLDQYKTYVTPRYAYDPYIPTWQVLYVFLHFASVIIYHYRLHLMDFSNSISMYMVLGNVLTLISIGMLFDRDNRIALFEFARCIFSLYITPYDQSVLNTYVYILHCFSLYCIWIPHIVKLTSNYAYEYSIMIQRHSKRVKVHSNLKTKLLYIIKGFLRSEHSECEMNEIPDLKINRFPNNLNGISTLNETSSKMK</sequence>
<dbReference type="RefSeq" id="XP_014487577.1">
    <property type="nucleotide sequence ID" value="XM_014632091.1"/>
</dbReference>
<evidence type="ECO:0000256" key="3">
    <source>
        <dbReference type="ARBA" id="ARBA00022989"/>
    </source>
</evidence>
<dbReference type="PANTHER" id="PTHR21624:SF1">
    <property type="entry name" value="ALKYLGLYCEROL MONOOXYGENASE"/>
    <property type="match status" value="1"/>
</dbReference>
<dbReference type="PANTHER" id="PTHR21624">
    <property type="entry name" value="STEROL DESATURASE-RELATED PROTEIN"/>
    <property type="match status" value="1"/>
</dbReference>
<keyword evidence="4" id="KW-0560">Oxidoreductase</keyword>
<keyword evidence="9" id="KW-1185">Reference proteome</keyword>
<dbReference type="Pfam" id="PF04116">
    <property type="entry name" value="FA_hydroxylase"/>
    <property type="match status" value="1"/>
</dbReference>
<feature type="transmembrane region" description="Helical" evidence="7">
    <location>
        <begin position="330"/>
        <end position="348"/>
    </location>
</feature>
<dbReference type="GeneID" id="106751242"/>
<evidence type="ECO:0000256" key="4">
    <source>
        <dbReference type="ARBA" id="ARBA00023002"/>
    </source>
</evidence>
<reference evidence="10 11" key="1">
    <citation type="submission" date="2025-04" db="UniProtKB">
        <authorList>
            <consortium name="RefSeq"/>
        </authorList>
    </citation>
    <scope>IDENTIFICATION</scope>
</reference>
<keyword evidence="3 7" id="KW-1133">Transmembrane helix</keyword>
<keyword evidence="5" id="KW-0443">Lipid metabolism</keyword>
<feature type="transmembrane region" description="Helical" evidence="7">
    <location>
        <begin position="409"/>
        <end position="427"/>
    </location>
</feature>
<feature type="domain" description="Fatty acid hydroxylase" evidence="8">
    <location>
        <begin position="115"/>
        <end position="247"/>
    </location>
</feature>
<dbReference type="InterPro" id="IPR006694">
    <property type="entry name" value="Fatty_acid_hydroxylase"/>
</dbReference>
<evidence type="ECO:0000313" key="13">
    <source>
        <dbReference type="RefSeq" id="XP_014487579.1"/>
    </source>
</evidence>
<evidence type="ECO:0000256" key="6">
    <source>
        <dbReference type="ARBA" id="ARBA00023136"/>
    </source>
</evidence>
<proteinExistence type="predicted"/>
<protein>
    <submittedName>
        <fullName evidence="10 11">Alkylglycerol monooxygenase-like isoform X1</fullName>
    </submittedName>
</protein>
<dbReference type="AlphaFoldDB" id="A0A6P3YB53"/>
<evidence type="ECO:0000313" key="9">
    <source>
        <dbReference type="Proteomes" id="UP000515204"/>
    </source>
</evidence>
<keyword evidence="6 7" id="KW-0472">Membrane</keyword>
<dbReference type="OrthoDB" id="6354873at2759"/>
<name>A0A6P3YB53_DINQU</name>
<dbReference type="InterPro" id="IPR051689">
    <property type="entry name" value="Sterol_desaturase/TMEM195"/>
</dbReference>
<dbReference type="GO" id="GO:0008610">
    <property type="term" value="P:lipid biosynthetic process"/>
    <property type="evidence" value="ECO:0007669"/>
    <property type="project" value="InterPro"/>
</dbReference>
<evidence type="ECO:0000313" key="12">
    <source>
        <dbReference type="RefSeq" id="XP_014487578.1"/>
    </source>
</evidence>
<feature type="transmembrane region" description="Helical" evidence="7">
    <location>
        <begin position="360"/>
        <end position="378"/>
    </location>
</feature>
<evidence type="ECO:0000313" key="10">
    <source>
        <dbReference type="RefSeq" id="XP_014487576.1"/>
    </source>
</evidence>
<dbReference type="GO" id="GO:0050479">
    <property type="term" value="F:glyceryl-ether monooxygenase activity"/>
    <property type="evidence" value="ECO:0007669"/>
    <property type="project" value="TreeGrafter"/>
</dbReference>
<dbReference type="RefSeq" id="XP_014487576.1">
    <property type="nucleotide sequence ID" value="XM_014632090.1"/>
</dbReference>
<dbReference type="Proteomes" id="UP000515204">
    <property type="component" value="Unplaced"/>
</dbReference>
<dbReference type="RefSeq" id="XP_014487579.1">
    <property type="nucleotide sequence ID" value="XM_014632093.1"/>
</dbReference>
<evidence type="ECO:0000256" key="2">
    <source>
        <dbReference type="ARBA" id="ARBA00022692"/>
    </source>
</evidence>
<evidence type="ECO:0000313" key="11">
    <source>
        <dbReference type="RefSeq" id="XP_014487577.1"/>
    </source>
</evidence>
<dbReference type="RefSeq" id="XP_014487578.1">
    <property type="nucleotide sequence ID" value="XM_014632092.1"/>
</dbReference>
<gene>
    <name evidence="10 11 12 13" type="primary">LOC106751242</name>
</gene>
<accession>A0A6P3YB53</accession>
<dbReference type="GO" id="GO:0005506">
    <property type="term" value="F:iron ion binding"/>
    <property type="evidence" value="ECO:0007669"/>
    <property type="project" value="InterPro"/>
</dbReference>
<dbReference type="GO" id="GO:0016020">
    <property type="term" value="C:membrane"/>
    <property type="evidence" value="ECO:0007669"/>
    <property type="project" value="GOC"/>
</dbReference>
<evidence type="ECO:0000256" key="1">
    <source>
        <dbReference type="ARBA" id="ARBA00004127"/>
    </source>
</evidence>
<evidence type="ECO:0000259" key="8">
    <source>
        <dbReference type="Pfam" id="PF04116"/>
    </source>
</evidence>
<dbReference type="GO" id="GO:0006643">
    <property type="term" value="P:membrane lipid metabolic process"/>
    <property type="evidence" value="ECO:0007669"/>
    <property type="project" value="TreeGrafter"/>
</dbReference>
<dbReference type="KEGG" id="dqu:106751242"/>
<organism evidence="9 12">
    <name type="scientific">Dinoponera quadriceps</name>
    <name type="common">South American ant</name>
    <dbReference type="NCBI Taxonomy" id="609295"/>
    <lineage>
        <taxon>Eukaryota</taxon>
        <taxon>Metazoa</taxon>
        <taxon>Ecdysozoa</taxon>
        <taxon>Arthropoda</taxon>
        <taxon>Hexapoda</taxon>
        <taxon>Insecta</taxon>
        <taxon>Pterygota</taxon>
        <taxon>Neoptera</taxon>
        <taxon>Endopterygota</taxon>
        <taxon>Hymenoptera</taxon>
        <taxon>Apocrita</taxon>
        <taxon>Aculeata</taxon>
        <taxon>Formicoidea</taxon>
        <taxon>Formicidae</taxon>
        <taxon>Ponerinae</taxon>
        <taxon>Ponerini</taxon>
        <taxon>Dinoponera</taxon>
    </lineage>
</organism>
<dbReference type="GO" id="GO:0005783">
    <property type="term" value="C:endoplasmic reticulum"/>
    <property type="evidence" value="ECO:0007669"/>
    <property type="project" value="TreeGrafter"/>
</dbReference>
<keyword evidence="2 7" id="KW-0812">Transmembrane</keyword>
<evidence type="ECO:0000256" key="7">
    <source>
        <dbReference type="SAM" id="Phobius"/>
    </source>
</evidence>
<comment type="subcellular location">
    <subcellularLocation>
        <location evidence="1">Endomembrane system</location>
        <topology evidence="1">Multi-pass membrane protein</topology>
    </subcellularLocation>
</comment>